<reference evidence="3" key="1">
    <citation type="submission" date="2016-01" db="EMBL/GenBank/DDBJ databases">
        <title>Complete genome sequence of Microbulbifer sp. CCB-MM1, a halophile isolated from Matang Mangrove Forest, Perak.</title>
        <authorList>
            <person name="Moh T.H."/>
            <person name="Dinesh B."/>
            <person name="Lau N.-S."/>
            <person name="Go F."/>
            <person name="Alexander Chong S.-C."/>
        </authorList>
    </citation>
    <scope>NUCLEOTIDE SEQUENCE [LARGE SCALE GENOMIC DNA]</scope>
    <source>
        <strain evidence="3">CCB-MM1</strain>
    </source>
</reference>
<dbReference type="InterPro" id="IPR051783">
    <property type="entry name" value="NAD(P)-dependent_oxidoreduct"/>
</dbReference>
<dbReference type="GO" id="GO:0016853">
    <property type="term" value="F:isomerase activity"/>
    <property type="evidence" value="ECO:0007669"/>
    <property type="project" value="UniProtKB-KW"/>
</dbReference>
<dbReference type="Pfam" id="PF01370">
    <property type="entry name" value="Epimerase"/>
    <property type="match status" value="1"/>
</dbReference>
<feature type="domain" description="NAD-dependent epimerase/dehydratase" evidence="1">
    <location>
        <begin position="5"/>
        <end position="225"/>
    </location>
</feature>
<dbReference type="PATRIC" id="fig|1769779.3.peg.764"/>
<dbReference type="AlphaFoldDB" id="A0A1C9W4Z0"/>
<dbReference type="RefSeq" id="WP_069946376.1">
    <property type="nucleotide sequence ID" value="NZ_CP014143.1"/>
</dbReference>
<dbReference type="OrthoDB" id="9801785at2"/>
<proteinExistence type="predicted"/>
<evidence type="ECO:0000313" key="2">
    <source>
        <dbReference type="EMBL" id="AOS96215.1"/>
    </source>
</evidence>
<gene>
    <name evidence="2" type="ORF">AUP74_00747</name>
</gene>
<name>A0A1C9W4Z0_9GAMM</name>
<dbReference type="Gene3D" id="3.40.50.720">
    <property type="entry name" value="NAD(P)-binding Rossmann-like Domain"/>
    <property type="match status" value="1"/>
</dbReference>
<dbReference type="SUPFAM" id="SSF51735">
    <property type="entry name" value="NAD(P)-binding Rossmann-fold domains"/>
    <property type="match status" value="1"/>
</dbReference>
<dbReference type="PANTHER" id="PTHR48079:SF6">
    <property type="entry name" value="NAD(P)-BINDING DOMAIN-CONTAINING PROTEIN-RELATED"/>
    <property type="match status" value="1"/>
</dbReference>
<dbReference type="GO" id="GO:0004029">
    <property type="term" value="F:aldehyde dehydrogenase (NAD+) activity"/>
    <property type="evidence" value="ECO:0007669"/>
    <property type="project" value="TreeGrafter"/>
</dbReference>
<dbReference type="InterPro" id="IPR036291">
    <property type="entry name" value="NAD(P)-bd_dom_sf"/>
</dbReference>
<sequence length="339" mass="36876">MKHAFVTGGTGFLGANLIEQLIARGWRVTAMHREGSDTRLAKSLGAELVPGSLDDVESLTSAVPQGVDGVFHVAANTSMWRGGREQQWRDNVVGSANLARVSRQKQAGRVVVTSSISAYGYQKQPIDEQSPQLADDPRYGYLYTKKRAELAVREEIEKGLDAVFLNPCAIVGKYDTGSWAQTFFLIQDGKLPGVPPGNGSFCHAAEVAKAHIAAYEKGRTGENYILAGIDASFLEFFGEIAHLLGQPVPRRTTPAAVIHLVGQLSDLIARFTGEEPRITPEKAALITRRVTASCDKARRELGYRSDVPLVEMLRESRDWLIEQGLLTGLASEKNGEVSA</sequence>
<evidence type="ECO:0000259" key="1">
    <source>
        <dbReference type="Pfam" id="PF01370"/>
    </source>
</evidence>
<dbReference type="Proteomes" id="UP000095672">
    <property type="component" value="Chromosome"/>
</dbReference>
<organism evidence="2 3">
    <name type="scientific">Microbulbifer aggregans</name>
    <dbReference type="NCBI Taxonomy" id="1769779"/>
    <lineage>
        <taxon>Bacteria</taxon>
        <taxon>Pseudomonadati</taxon>
        <taxon>Pseudomonadota</taxon>
        <taxon>Gammaproteobacteria</taxon>
        <taxon>Cellvibrionales</taxon>
        <taxon>Microbulbiferaceae</taxon>
        <taxon>Microbulbifer</taxon>
    </lineage>
</organism>
<accession>A0A1C9W4Z0</accession>
<dbReference type="InterPro" id="IPR001509">
    <property type="entry name" value="Epimerase_deHydtase"/>
</dbReference>
<dbReference type="GO" id="GO:0005737">
    <property type="term" value="C:cytoplasm"/>
    <property type="evidence" value="ECO:0007669"/>
    <property type="project" value="TreeGrafter"/>
</dbReference>
<dbReference type="STRING" id="1769779.AUP74_00747"/>
<keyword evidence="3" id="KW-1185">Reference proteome</keyword>
<dbReference type="PANTHER" id="PTHR48079">
    <property type="entry name" value="PROTEIN YEEZ"/>
    <property type="match status" value="1"/>
</dbReference>
<dbReference type="CDD" id="cd05228">
    <property type="entry name" value="AR_FR_like_1_SDR_e"/>
    <property type="match status" value="1"/>
</dbReference>
<keyword evidence="2" id="KW-0413">Isomerase</keyword>
<dbReference type="KEGG" id="micc:AUP74_00747"/>
<dbReference type="EMBL" id="CP014143">
    <property type="protein sequence ID" value="AOS96215.1"/>
    <property type="molecule type" value="Genomic_DNA"/>
</dbReference>
<evidence type="ECO:0000313" key="3">
    <source>
        <dbReference type="Proteomes" id="UP000095672"/>
    </source>
</evidence>
<protein>
    <submittedName>
        <fullName evidence="2">3 beta-hydroxysteroid dehydrogenase/Delta 5--&gt;4-isomerase</fullName>
    </submittedName>
</protein>